<proteinExistence type="predicted"/>
<protein>
    <submittedName>
        <fullName evidence="1">Uncharacterized protein</fullName>
    </submittedName>
</protein>
<sequence>MKQKIVLKVTRKNSTEFEFTEIKREPFDKIIDIWNNNEALSRIEKKETIEFYFCQAQENEEEATVLLINSRSKFSFQFDTEIQKTDKSEFEKVPNVGTHRNSKTQESWAWKIKQIRISNFRLKK</sequence>
<keyword evidence="2" id="KW-1185">Reference proteome</keyword>
<comment type="caution">
    <text evidence="1">The sequence shown here is derived from an EMBL/GenBank/DDBJ whole genome shotgun (WGS) entry which is preliminary data.</text>
</comment>
<reference evidence="2" key="1">
    <citation type="journal article" date="2019" name="Int. J. Syst. Evol. Microbiol.">
        <title>The Global Catalogue of Microorganisms (GCM) 10K type strain sequencing project: providing services to taxonomists for standard genome sequencing and annotation.</title>
        <authorList>
            <consortium name="The Broad Institute Genomics Platform"/>
            <consortium name="The Broad Institute Genome Sequencing Center for Infectious Disease"/>
            <person name="Wu L."/>
            <person name="Ma J."/>
        </authorList>
    </citation>
    <scope>NUCLEOTIDE SEQUENCE [LARGE SCALE GENOMIC DNA]</scope>
    <source>
        <strain evidence="2">JCM 18198</strain>
    </source>
</reference>
<name>A0ABP9A8Z9_9FLAO</name>
<gene>
    <name evidence="1" type="ORF">GCM10023230_29760</name>
</gene>
<evidence type="ECO:0000313" key="1">
    <source>
        <dbReference type="EMBL" id="GAA4776672.1"/>
    </source>
</evidence>
<organism evidence="1 2">
    <name type="scientific">Flavobacterium hankyongi</name>
    <dbReference type="NCBI Taxonomy" id="1176532"/>
    <lineage>
        <taxon>Bacteria</taxon>
        <taxon>Pseudomonadati</taxon>
        <taxon>Bacteroidota</taxon>
        <taxon>Flavobacteriia</taxon>
        <taxon>Flavobacteriales</taxon>
        <taxon>Flavobacteriaceae</taxon>
        <taxon>Flavobacterium</taxon>
    </lineage>
</organism>
<evidence type="ECO:0000313" key="2">
    <source>
        <dbReference type="Proteomes" id="UP001500141"/>
    </source>
</evidence>
<dbReference type="Proteomes" id="UP001500141">
    <property type="component" value="Unassembled WGS sequence"/>
</dbReference>
<dbReference type="EMBL" id="BAABIP010000022">
    <property type="protein sequence ID" value="GAA4776672.1"/>
    <property type="molecule type" value="Genomic_DNA"/>
</dbReference>
<accession>A0ABP9A8Z9</accession>